<evidence type="ECO:0000256" key="1">
    <source>
        <dbReference type="ARBA" id="ARBA00001917"/>
    </source>
</evidence>
<evidence type="ECO:0000259" key="6">
    <source>
        <dbReference type="Pfam" id="PF00881"/>
    </source>
</evidence>
<comment type="similarity">
    <text evidence="2">Belongs to the nitroreductase family.</text>
</comment>
<organism evidence="7 8">
    <name type="scientific">Lactobacillus amylovorus subsp. animalium</name>
    <dbReference type="NCBI Taxonomy" id="3378536"/>
    <lineage>
        <taxon>Bacteria</taxon>
        <taxon>Bacillati</taxon>
        <taxon>Bacillota</taxon>
        <taxon>Bacilli</taxon>
        <taxon>Lactobacillales</taxon>
        <taxon>Lactobacillaceae</taxon>
        <taxon>Lactobacillus</taxon>
    </lineage>
</organism>
<evidence type="ECO:0000313" key="7">
    <source>
        <dbReference type="EMBL" id="GAA0042026.1"/>
    </source>
</evidence>
<keyword evidence="4" id="KW-0288">FMN</keyword>
<feature type="domain" description="Nitroreductase" evidence="6">
    <location>
        <begin position="58"/>
        <end position="143"/>
    </location>
</feature>
<dbReference type="InterPro" id="IPR029479">
    <property type="entry name" value="Nitroreductase"/>
</dbReference>
<evidence type="ECO:0000256" key="2">
    <source>
        <dbReference type="ARBA" id="ARBA00007118"/>
    </source>
</evidence>
<keyword evidence="5" id="KW-0560">Oxidoreductase</keyword>
<proteinExistence type="inferred from homology"/>
<name>A0ABC9VPD2_LACAM</name>
<dbReference type="AlphaFoldDB" id="A0ABC9VPD2"/>
<dbReference type="Pfam" id="PF00881">
    <property type="entry name" value="Nitroreductase"/>
    <property type="match status" value="1"/>
</dbReference>
<dbReference type="Proteomes" id="UP001437574">
    <property type="component" value="Unassembled WGS sequence"/>
</dbReference>
<reference evidence="7 8" key="1">
    <citation type="journal article" date="2024" name="Int. J. Syst. Evol. Microbiol.">
        <title>Proposal of Lactobacillus amylovorus subsp. animalis subsp. nov. and an emended description of Lactobacillus amylovorus.</title>
        <authorList>
            <person name="Yamane K."/>
            <person name="Tanizawa Y."/>
            <person name="Kobayashi H."/>
            <person name="Kamizono T."/>
            <person name="Kojima Y."/>
            <person name="Takagi H."/>
            <person name="Tohno M."/>
        </authorList>
    </citation>
    <scope>NUCLEOTIDE SEQUENCE [LARGE SCALE GENOMIC DNA]</scope>
    <source>
        <strain evidence="7 8">TKL145</strain>
    </source>
</reference>
<dbReference type="RefSeq" id="WP_181989524.1">
    <property type="nucleotide sequence ID" value="NZ_BAAAAK010000003.1"/>
</dbReference>
<dbReference type="CDD" id="cd02062">
    <property type="entry name" value="Nitro_FMN_reductase"/>
    <property type="match status" value="1"/>
</dbReference>
<reference evidence="8" key="2">
    <citation type="submission" date="2024-01" db="EMBL/GenBank/DDBJ databases">
        <title>Draft genome sequence of Lactobacillus amylovorus strain TKL145.</title>
        <authorList>
            <person name="Tohno M."/>
            <person name="Tanizawa Y."/>
        </authorList>
    </citation>
    <scope>NUCLEOTIDE SEQUENCE [LARGE SCALE GENOMIC DNA]</scope>
    <source>
        <strain evidence="8">TKL145</strain>
    </source>
</reference>
<dbReference type="EMBL" id="BAAAAK010000003">
    <property type="protein sequence ID" value="GAA0042026.1"/>
    <property type="molecule type" value="Genomic_DNA"/>
</dbReference>
<dbReference type="GO" id="GO:0016491">
    <property type="term" value="F:oxidoreductase activity"/>
    <property type="evidence" value="ECO:0007669"/>
    <property type="project" value="UniProtKB-KW"/>
</dbReference>
<sequence length="162" mass="17773">MINAIIKNRRAVRKFTADSVSADEIKNLIESFQTSPCGMHQPDVMNLVVVKDKGLRNEIEKATGDACYNAPVLFLLNTKKGNMFGERDASAAAENIMLEATDLGLGSVYVMGDAVKLNDYADIQKELGIASDFQTTVIVPVGKIAEEPAKEDRANRYQVTIY</sequence>
<evidence type="ECO:0000256" key="4">
    <source>
        <dbReference type="ARBA" id="ARBA00022643"/>
    </source>
</evidence>
<comment type="caution">
    <text evidence="7">The sequence shown here is derived from an EMBL/GenBank/DDBJ whole genome shotgun (WGS) entry which is preliminary data.</text>
</comment>
<protein>
    <submittedName>
        <fullName evidence="7">Nitroreductase family protein</fullName>
    </submittedName>
</protein>
<evidence type="ECO:0000256" key="5">
    <source>
        <dbReference type="ARBA" id="ARBA00023002"/>
    </source>
</evidence>
<gene>
    <name evidence="7" type="ORF">LATKL145_04360</name>
</gene>
<dbReference type="InterPro" id="IPR000415">
    <property type="entry name" value="Nitroreductase-like"/>
</dbReference>
<dbReference type="SUPFAM" id="SSF55469">
    <property type="entry name" value="FMN-dependent nitroreductase-like"/>
    <property type="match status" value="1"/>
</dbReference>
<keyword evidence="3" id="KW-0285">Flavoprotein</keyword>
<dbReference type="PANTHER" id="PTHR43673">
    <property type="entry name" value="NAD(P)H NITROREDUCTASE YDGI-RELATED"/>
    <property type="match status" value="1"/>
</dbReference>
<evidence type="ECO:0000313" key="8">
    <source>
        <dbReference type="Proteomes" id="UP001437574"/>
    </source>
</evidence>
<comment type="cofactor">
    <cofactor evidence="1">
        <name>FMN</name>
        <dbReference type="ChEBI" id="CHEBI:58210"/>
    </cofactor>
</comment>
<dbReference type="PANTHER" id="PTHR43673:SF2">
    <property type="entry name" value="NITROREDUCTASE"/>
    <property type="match status" value="1"/>
</dbReference>
<accession>A0ABC9VPD2</accession>
<dbReference type="Gene3D" id="3.40.109.10">
    <property type="entry name" value="NADH Oxidase"/>
    <property type="match status" value="1"/>
</dbReference>
<evidence type="ECO:0000256" key="3">
    <source>
        <dbReference type="ARBA" id="ARBA00022630"/>
    </source>
</evidence>